<evidence type="ECO:0000313" key="4">
    <source>
        <dbReference type="RefSeq" id="XP_018022077.2"/>
    </source>
</evidence>
<dbReference type="RefSeq" id="XP_018022077.2">
    <property type="nucleotide sequence ID" value="XM_018166588.2"/>
</dbReference>
<proteinExistence type="predicted"/>
<keyword evidence="2" id="KW-0812">Transmembrane</keyword>
<feature type="transmembrane region" description="Helical" evidence="2">
    <location>
        <begin position="458"/>
        <end position="476"/>
    </location>
</feature>
<organism evidence="3 4">
    <name type="scientific">Hyalella azteca</name>
    <name type="common">Amphipod</name>
    <dbReference type="NCBI Taxonomy" id="294128"/>
    <lineage>
        <taxon>Eukaryota</taxon>
        <taxon>Metazoa</taxon>
        <taxon>Ecdysozoa</taxon>
        <taxon>Arthropoda</taxon>
        <taxon>Crustacea</taxon>
        <taxon>Multicrustacea</taxon>
        <taxon>Malacostraca</taxon>
        <taxon>Eumalacostraca</taxon>
        <taxon>Peracarida</taxon>
        <taxon>Amphipoda</taxon>
        <taxon>Senticaudata</taxon>
        <taxon>Talitrida</taxon>
        <taxon>Talitroidea</taxon>
        <taxon>Hyalellidae</taxon>
        <taxon>Hyalella</taxon>
    </lineage>
</organism>
<protein>
    <submittedName>
        <fullName evidence="4">Uncharacterized protein LOC108678222</fullName>
    </submittedName>
</protein>
<gene>
    <name evidence="4" type="primary">LOC108678222</name>
</gene>
<evidence type="ECO:0000313" key="3">
    <source>
        <dbReference type="Proteomes" id="UP000694843"/>
    </source>
</evidence>
<feature type="region of interest" description="Disordered" evidence="1">
    <location>
        <begin position="548"/>
        <end position="570"/>
    </location>
</feature>
<feature type="transmembrane region" description="Helical" evidence="2">
    <location>
        <begin position="374"/>
        <end position="394"/>
    </location>
</feature>
<reference evidence="4" key="1">
    <citation type="submission" date="2025-08" db="UniProtKB">
        <authorList>
            <consortium name="RefSeq"/>
        </authorList>
    </citation>
    <scope>IDENTIFICATION</scope>
    <source>
        <tissue evidence="4">Whole organism</tissue>
    </source>
</reference>
<name>A0A8B7P8D5_HYAAZ</name>
<accession>A0A8B7P8D5</accession>
<dbReference type="GeneID" id="108678222"/>
<feature type="transmembrane region" description="Helical" evidence="2">
    <location>
        <begin position="482"/>
        <end position="501"/>
    </location>
</feature>
<feature type="transmembrane region" description="Helical" evidence="2">
    <location>
        <begin position="321"/>
        <end position="342"/>
    </location>
</feature>
<feature type="transmembrane region" description="Helical" evidence="2">
    <location>
        <begin position="258"/>
        <end position="279"/>
    </location>
</feature>
<sequence>MDLVRQIPLNVHGNNDSLSGAEQSHCLYSHWHMLWTIDLLARTPELVPSKRWPSLQNLLHEVARDYWSSAYRSYSDLNSVTNFSSFKPVNLTDATLPVATTDVIFQPGYERTSINISLHWTNSSYNSNDDDNSWQGVGLILHQGTAIFPYYANVVVLGAAMLVMPPDSTGGVLKMTVHAATLLLLNVTSEWRNSLQCGRVDGFIDTSGCSVSIVHLPSSAASVTCTCLVARGVVSIFVPQHNSSSVPLLGASSQSSNMSVNGVLLCGCLVAGSVVVVALCTTRCWRRSSDVFITCAGVTFVILMAAIATIAVAPRLHNSELLVLATGCILLMMSSCFVHQIYTAHLISLPPLPDSLPSVEPPIPRLACPRGVKVAAFISAVGVLSFTAILWLLLCTSVHFPGHLSDPRKASMLVLAVALVLTLLWGSWAGANYLALYRRRCGLSNSQANQQLETSVRRSMMLLGGVWLFMLSGLVAEQPQGRFAFSGCSLLMACLLSYSIIEDQTDKLRRPSSSRPEMTGNACWASTKAYVSATVRCLFCNLRASDERSSTSDANCSQQNGSHRDSRTGSQVSIYPDGVHAYSYPLHRLSASSAQLPSFGVLRKESNCVQIRVLSSPVGYLDMSSNVQGRYINMPNNVVIPAAPCSLPDTELEEPPHVYASIEETSVEDVQDYMSMTKLSI</sequence>
<feature type="transmembrane region" description="Helical" evidence="2">
    <location>
        <begin position="291"/>
        <end position="315"/>
    </location>
</feature>
<keyword evidence="3" id="KW-1185">Reference proteome</keyword>
<keyword evidence="2" id="KW-1133">Transmembrane helix</keyword>
<evidence type="ECO:0000256" key="1">
    <source>
        <dbReference type="SAM" id="MobiDB-lite"/>
    </source>
</evidence>
<feature type="transmembrane region" description="Helical" evidence="2">
    <location>
        <begin position="414"/>
        <end position="437"/>
    </location>
</feature>
<evidence type="ECO:0000256" key="2">
    <source>
        <dbReference type="SAM" id="Phobius"/>
    </source>
</evidence>
<dbReference type="AlphaFoldDB" id="A0A8B7P8D5"/>
<keyword evidence="2" id="KW-0472">Membrane</keyword>
<dbReference type="KEGG" id="hazt:108678222"/>
<feature type="compositionally biased region" description="Polar residues" evidence="1">
    <location>
        <begin position="551"/>
        <end position="561"/>
    </location>
</feature>
<dbReference type="Proteomes" id="UP000694843">
    <property type="component" value="Unplaced"/>
</dbReference>